<feature type="region of interest" description="Disordered" evidence="1">
    <location>
        <begin position="376"/>
        <end position="430"/>
    </location>
</feature>
<evidence type="ECO:0000256" key="2">
    <source>
        <dbReference type="SAM" id="Phobius"/>
    </source>
</evidence>
<comment type="caution">
    <text evidence="3">The sequence shown here is derived from an EMBL/GenBank/DDBJ whole genome shotgun (WGS) entry which is preliminary data.</text>
</comment>
<keyword evidence="2" id="KW-0812">Transmembrane</keyword>
<name>A0AAN8X806_HALRR</name>
<feature type="region of interest" description="Disordered" evidence="1">
    <location>
        <begin position="154"/>
        <end position="174"/>
    </location>
</feature>
<feature type="compositionally biased region" description="Polar residues" evidence="1">
    <location>
        <begin position="560"/>
        <end position="571"/>
    </location>
</feature>
<keyword evidence="2" id="KW-1133">Transmembrane helix</keyword>
<feature type="transmembrane region" description="Helical" evidence="2">
    <location>
        <begin position="675"/>
        <end position="700"/>
    </location>
</feature>
<reference evidence="3 4" key="1">
    <citation type="submission" date="2023-11" db="EMBL/GenBank/DDBJ databases">
        <title>Halocaridina rubra genome assembly.</title>
        <authorList>
            <person name="Smith C."/>
        </authorList>
    </citation>
    <scope>NUCLEOTIDE SEQUENCE [LARGE SCALE GENOMIC DNA]</scope>
    <source>
        <strain evidence="3">EP-1</strain>
        <tissue evidence="3">Whole</tissue>
    </source>
</reference>
<dbReference type="Proteomes" id="UP001381693">
    <property type="component" value="Unassembled WGS sequence"/>
</dbReference>
<dbReference type="AlphaFoldDB" id="A0AAN8X806"/>
<dbReference type="EMBL" id="JAXCGZ010009799">
    <property type="protein sequence ID" value="KAK7076173.1"/>
    <property type="molecule type" value="Genomic_DNA"/>
</dbReference>
<evidence type="ECO:0000313" key="3">
    <source>
        <dbReference type="EMBL" id="KAK7076173.1"/>
    </source>
</evidence>
<feature type="compositionally biased region" description="Low complexity" evidence="1">
    <location>
        <begin position="191"/>
        <end position="200"/>
    </location>
</feature>
<gene>
    <name evidence="3" type="ORF">SK128_023459</name>
</gene>
<feature type="compositionally biased region" description="Basic residues" evidence="1">
    <location>
        <begin position="393"/>
        <end position="414"/>
    </location>
</feature>
<sequence>ATSVIERPERAALEPPTVTSLKPPDRNKSGRNYDGISAPGEQSGSHIPPVVASLSPSNNRFNNRRGVNRDLLSSASKAGPVPLPNVVNDTLVFIPQASSWLPPVSYAPPPPRRSHSTIWSSVPENFPRDPRVQMSSSEGVWSNPAGGIWRRTGRHPSSHQENHKFYGHSLSEDTPRRDTFGLQISEDLSHLSSSYSPRRGSAGRGHTLNYSNHYNQEQNSHNMNINNHQMNGDTSAAVQPDAYNGKGTTSPSGSGYDQKLGLAPSLYGSTLYEGQSNPKDETVNNQRTLTLHEILHMLNMTNLDDFKKFLKRKGLKFSQVHEYLNEGASREVFLNYFNEPDSITYDSSFSLSTNMSVATNFDSEDLLESYVHDGTDAEKLHSEDGNNNDNNKSRKNRRMGKNKKRRKNRRKNKNRNNSDKHTIPEFTSTTVVLESDTKNYEKPLSVPNMTVSQTTSLPITTIHITPKQVTEDTLYTSTTNPEPTKLILPEHITRKFLTNEEQLSSSVSVPPLVWSHSSLNVFPTQTTYIETTARRPVSHLEPTTQDTPLYEGKIVIPHTSEVSSSSKTTPLPVTKGPISASSPFAPSSSSSDVSIISFTVMEAPVQRNPKDTVPEDVMPYRKKDLLELEGKQPTKVYSSTKLFPPVTRKMHDEPVIRPPIVKEESKSNYTFPVKGFMIITGIMGALAVFTLVVLISYAIIKCSKQPVVNNYQVSEQKQGTQP</sequence>
<feature type="compositionally biased region" description="Polar residues" evidence="1">
    <location>
        <begin position="246"/>
        <end position="255"/>
    </location>
</feature>
<feature type="compositionally biased region" description="Low complexity" evidence="1">
    <location>
        <begin position="577"/>
        <end position="589"/>
    </location>
</feature>
<feature type="region of interest" description="Disordered" evidence="1">
    <location>
        <begin position="191"/>
        <end position="259"/>
    </location>
</feature>
<accession>A0AAN8X806</accession>
<feature type="compositionally biased region" description="Basic and acidic residues" evidence="1">
    <location>
        <begin position="158"/>
        <end position="174"/>
    </location>
</feature>
<feature type="region of interest" description="Disordered" evidence="1">
    <location>
        <begin position="559"/>
        <end position="589"/>
    </location>
</feature>
<evidence type="ECO:0000313" key="4">
    <source>
        <dbReference type="Proteomes" id="UP001381693"/>
    </source>
</evidence>
<feature type="non-terminal residue" evidence="3">
    <location>
        <position position="1"/>
    </location>
</feature>
<protein>
    <submittedName>
        <fullName evidence="3">Uncharacterized protein</fullName>
    </submittedName>
</protein>
<organism evidence="3 4">
    <name type="scientific">Halocaridina rubra</name>
    <name type="common">Hawaiian red shrimp</name>
    <dbReference type="NCBI Taxonomy" id="373956"/>
    <lineage>
        <taxon>Eukaryota</taxon>
        <taxon>Metazoa</taxon>
        <taxon>Ecdysozoa</taxon>
        <taxon>Arthropoda</taxon>
        <taxon>Crustacea</taxon>
        <taxon>Multicrustacea</taxon>
        <taxon>Malacostraca</taxon>
        <taxon>Eumalacostraca</taxon>
        <taxon>Eucarida</taxon>
        <taxon>Decapoda</taxon>
        <taxon>Pleocyemata</taxon>
        <taxon>Caridea</taxon>
        <taxon>Atyoidea</taxon>
        <taxon>Atyidae</taxon>
        <taxon>Halocaridina</taxon>
    </lineage>
</organism>
<keyword evidence="2" id="KW-0472">Membrane</keyword>
<feature type="compositionally biased region" description="Polar residues" evidence="1">
    <location>
        <begin position="208"/>
        <end position="237"/>
    </location>
</feature>
<keyword evidence="4" id="KW-1185">Reference proteome</keyword>
<feature type="region of interest" description="Disordered" evidence="1">
    <location>
        <begin position="1"/>
        <end position="65"/>
    </location>
</feature>
<proteinExistence type="predicted"/>
<evidence type="ECO:0000256" key="1">
    <source>
        <dbReference type="SAM" id="MobiDB-lite"/>
    </source>
</evidence>
<feature type="compositionally biased region" description="Basic and acidic residues" evidence="1">
    <location>
        <begin position="1"/>
        <end position="12"/>
    </location>
</feature>